<sequence>MDPGVWLFTGFYQQVPGKKKIGADSGGKQTGESAEYAKKKEKKGPENRPSNDE</sequence>
<organism evidence="2 3">
    <name type="scientific">Marinobacter antarcticus</name>
    <dbReference type="NCBI Taxonomy" id="564117"/>
    <lineage>
        <taxon>Bacteria</taxon>
        <taxon>Pseudomonadati</taxon>
        <taxon>Pseudomonadota</taxon>
        <taxon>Gammaproteobacteria</taxon>
        <taxon>Pseudomonadales</taxon>
        <taxon>Marinobacteraceae</taxon>
        <taxon>Marinobacter</taxon>
    </lineage>
</organism>
<dbReference type="RefSeq" id="WP_175547597.1">
    <property type="nucleotide sequence ID" value="NZ_FRAQ01000003.1"/>
</dbReference>
<evidence type="ECO:0000313" key="2">
    <source>
        <dbReference type="EMBL" id="SHK74514.1"/>
    </source>
</evidence>
<evidence type="ECO:0000256" key="1">
    <source>
        <dbReference type="SAM" id="MobiDB-lite"/>
    </source>
</evidence>
<accession>A0A1M6UZD7</accession>
<protein>
    <submittedName>
        <fullName evidence="2">Uncharacterized protein</fullName>
    </submittedName>
</protein>
<dbReference type="Proteomes" id="UP000184497">
    <property type="component" value="Unassembled WGS sequence"/>
</dbReference>
<feature type="region of interest" description="Disordered" evidence="1">
    <location>
        <begin position="16"/>
        <end position="53"/>
    </location>
</feature>
<name>A0A1M6UZD7_9GAMM</name>
<feature type="compositionally biased region" description="Basic and acidic residues" evidence="1">
    <location>
        <begin position="35"/>
        <end position="53"/>
    </location>
</feature>
<evidence type="ECO:0000313" key="3">
    <source>
        <dbReference type="Proteomes" id="UP000184497"/>
    </source>
</evidence>
<dbReference type="EMBL" id="FRAQ01000003">
    <property type="protein sequence ID" value="SHK74514.1"/>
    <property type="molecule type" value="Genomic_DNA"/>
</dbReference>
<reference evidence="3" key="1">
    <citation type="submission" date="2016-11" db="EMBL/GenBank/DDBJ databases">
        <authorList>
            <person name="Varghese N."/>
            <person name="Submissions S."/>
        </authorList>
    </citation>
    <scope>NUCLEOTIDE SEQUENCE [LARGE SCALE GENOMIC DNA]</scope>
    <source>
        <strain evidence="3">CGMCC 1.10835</strain>
    </source>
</reference>
<gene>
    <name evidence="2" type="ORF">SAMN05216369_3000</name>
</gene>
<dbReference type="AlphaFoldDB" id="A0A1M6UZD7"/>
<keyword evidence="3" id="KW-1185">Reference proteome</keyword>
<proteinExistence type="predicted"/>